<accession>A0A3Q9IKT5</accession>
<sequence length="523" mass="58955">MKNLKYIFILFLSLQFSCIDDKSKFGGDEIDSITIEDIEEYKEIEIGTKLEIKPTVITKFGDKSQLSYVWYKYNKEQAVPDTLSYEKDLDVVIGDVLPGVTTTLVFKVIDQQTGIFAMNKSSFVTVGKYSGGTLMLCRVDGENDLAMLKKDGKTLYENIYSYANDGNRLGKESKRIILTDSYEYNPLGHKSVIVTCDDETGGVYLDPVIFTRQNYMKEKFVLGEEMEGSLVITGYIATAEGDYLVVNGKVYNRVNGDKAKADWNPELVFLAEPRDYYAASSIGYSVGLMFYDNLHNRFMVNKDGVGYFSFITGKDYDFSNYDPNDIGEGIELIVMGNQSSRKDFMWELMKNTKTGEYILLKSKTGFNSSWQTIFVAEDKKVLSKSEFPHLYEASSFIAGTKLFFANSYPWKDYVLGQPNIFFFLSNNKIYAFNIGTLSEAVLIDGDVENYTITGMDCTEIKDPQGIEDTYVQLTVAVKDRGLSDKPGGIAVYRLNNVGGLSAEKIYAKTGFCDEVLYTVEKLN</sequence>
<organism evidence="1 2">
    <name type="scientific">Butyricimonas faecalis</name>
    <dbReference type="NCBI Taxonomy" id="2093856"/>
    <lineage>
        <taxon>Bacteria</taxon>
        <taxon>Pseudomonadati</taxon>
        <taxon>Bacteroidota</taxon>
        <taxon>Bacteroidia</taxon>
        <taxon>Bacteroidales</taxon>
        <taxon>Odoribacteraceae</taxon>
        <taxon>Butyricimonas</taxon>
    </lineage>
</organism>
<evidence type="ECO:0000313" key="1">
    <source>
        <dbReference type="EMBL" id="AZS28093.1"/>
    </source>
</evidence>
<proteinExistence type="predicted"/>
<keyword evidence="2" id="KW-1185">Reference proteome</keyword>
<dbReference type="EMBL" id="CP032819">
    <property type="protein sequence ID" value="AZS28093.1"/>
    <property type="molecule type" value="Genomic_DNA"/>
</dbReference>
<dbReference type="Pfam" id="PF16407">
    <property type="entry name" value="PKD_2"/>
    <property type="match status" value="1"/>
</dbReference>
<dbReference type="RefSeq" id="WP_106624242.1">
    <property type="nucleotide sequence ID" value="NZ_CP032819.1"/>
</dbReference>
<dbReference type="KEGG" id="buy:D8S85_00040"/>
<dbReference type="AlphaFoldDB" id="A0A3Q9IKT5"/>
<gene>
    <name evidence="1" type="ORF">D8S85_00040</name>
</gene>
<dbReference type="OrthoDB" id="1097798at2"/>
<evidence type="ECO:0000313" key="2">
    <source>
        <dbReference type="Proteomes" id="UP000270673"/>
    </source>
</evidence>
<evidence type="ECO:0008006" key="3">
    <source>
        <dbReference type="Google" id="ProtNLM"/>
    </source>
</evidence>
<dbReference type="Proteomes" id="UP000270673">
    <property type="component" value="Chromosome"/>
</dbReference>
<reference evidence="1 2" key="1">
    <citation type="submission" date="2018-10" db="EMBL/GenBank/DDBJ databases">
        <title>Butyricimonas faecalis sp. nov., isolated from human faeces and emended description of the genus Butyricimonas.</title>
        <authorList>
            <person name="Le Roy T."/>
            <person name="Van der Smissen P."/>
            <person name="Paquot A."/>
            <person name="Delzenne N."/>
            <person name="Muccioli G."/>
            <person name="Collet J.-F."/>
            <person name="Cani P.D."/>
        </authorList>
    </citation>
    <scope>NUCLEOTIDE SEQUENCE [LARGE SCALE GENOMIC DNA]</scope>
    <source>
        <strain evidence="1 2">H184</strain>
    </source>
</reference>
<dbReference type="InterPro" id="IPR032183">
    <property type="entry name" value="PKD-like"/>
</dbReference>
<protein>
    <recommendedName>
        <fullName evidence="3">PKD-like family protein</fullName>
    </recommendedName>
</protein>
<name>A0A3Q9IKT5_9BACT</name>